<comment type="caution">
    <text evidence="1">The sequence shown here is derived from an EMBL/GenBank/DDBJ whole genome shotgun (WGS) entry which is preliminary data.</text>
</comment>
<name>A0AAV4UZF4_9ARAC</name>
<evidence type="ECO:0000313" key="2">
    <source>
        <dbReference type="Proteomes" id="UP001054837"/>
    </source>
</evidence>
<protein>
    <submittedName>
        <fullName evidence="1">Uncharacterized protein</fullName>
    </submittedName>
</protein>
<dbReference type="EMBL" id="BPLQ01012162">
    <property type="protein sequence ID" value="GIY63148.1"/>
    <property type="molecule type" value="Genomic_DNA"/>
</dbReference>
<reference evidence="1 2" key="1">
    <citation type="submission" date="2021-06" db="EMBL/GenBank/DDBJ databases">
        <title>Caerostris darwini draft genome.</title>
        <authorList>
            <person name="Kono N."/>
            <person name="Arakawa K."/>
        </authorList>
    </citation>
    <scope>NUCLEOTIDE SEQUENCE [LARGE SCALE GENOMIC DNA]</scope>
</reference>
<organism evidence="1 2">
    <name type="scientific">Caerostris darwini</name>
    <dbReference type="NCBI Taxonomy" id="1538125"/>
    <lineage>
        <taxon>Eukaryota</taxon>
        <taxon>Metazoa</taxon>
        <taxon>Ecdysozoa</taxon>
        <taxon>Arthropoda</taxon>
        <taxon>Chelicerata</taxon>
        <taxon>Arachnida</taxon>
        <taxon>Araneae</taxon>
        <taxon>Araneomorphae</taxon>
        <taxon>Entelegynae</taxon>
        <taxon>Araneoidea</taxon>
        <taxon>Araneidae</taxon>
        <taxon>Caerostris</taxon>
    </lineage>
</organism>
<gene>
    <name evidence="1" type="ORF">CDAR_492521</name>
</gene>
<accession>A0AAV4UZF4</accession>
<sequence>MPRRYRSFFDIFCTSRNGNRCCNRVIRMRCIVRSSTDHVSFFNKYVACREKENKYEREKAWTFVDALWLLCCAAAVCQTRSLRKPPRLRARPWTDCSDGQHRFGRLLV</sequence>
<evidence type="ECO:0000313" key="1">
    <source>
        <dbReference type="EMBL" id="GIY63148.1"/>
    </source>
</evidence>
<keyword evidence="2" id="KW-1185">Reference proteome</keyword>
<proteinExistence type="predicted"/>
<dbReference type="AlphaFoldDB" id="A0AAV4UZF4"/>
<dbReference type="Proteomes" id="UP001054837">
    <property type="component" value="Unassembled WGS sequence"/>
</dbReference>